<evidence type="ECO:0000256" key="6">
    <source>
        <dbReference type="ARBA" id="ARBA00022692"/>
    </source>
</evidence>
<feature type="domain" description="Protein O-mannosyl-transferase C-terminal four TM" evidence="12">
    <location>
        <begin position="342"/>
        <end position="513"/>
    </location>
</feature>
<feature type="transmembrane region" description="Helical" evidence="10">
    <location>
        <begin position="163"/>
        <end position="181"/>
    </location>
</feature>
<evidence type="ECO:0000256" key="9">
    <source>
        <dbReference type="ARBA" id="ARBA00093617"/>
    </source>
</evidence>
<evidence type="ECO:0000259" key="11">
    <source>
        <dbReference type="Pfam" id="PF02366"/>
    </source>
</evidence>
<dbReference type="PANTHER" id="PTHR10050:SF46">
    <property type="entry name" value="PROTEIN O-MANNOSYL-TRANSFERASE 2"/>
    <property type="match status" value="1"/>
</dbReference>
<feature type="transmembrane region" description="Helical" evidence="10">
    <location>
        <begin position="291"/>
        <end position="314"/>
    </location>
</feature>
<reference evidence="13 14" key="1">
    <citation type="submission" date="2024-09" db="EMBL/GenBank/DDBJ databases">
        <authorList>
            <person name="Pan X."/>
        </authorList>
    </citation>
    <scope>NUCLEOTIDE SEQUENCE [LARGE SCALE GENOMIC DNA]</scope>
    <source>
        <strain evidence="13 14">B2969</strain>
    </source>
</reference>
<feature type="transmembrane region" description="Helical" evidence="10">
    <location>
        <begin position="239"/>
        <end position="270"/>
    </location>
</feature>
<evidence type="ECO:0000256" key="4">
    <source>
        <dbReference type="ARBA" id="ARBA00022676"/>
    </source>
</evidence>
<sequence length="534" mass="60062">MTTTSEPLLPAEPLVPEVRPTFYERWRVRLDTDPRVHQVWSWLAPILVTLLAAILRFWNLAHPHAIVFDETYYVKDAWSQWHLGYPATWPDKADERFANGETDIFTENPSYVVHPPLGKWIIGVGMWLFGADSSFGWRFSVALLGTATVLVLYFVARALGGSIVYASVAALFLAVDGLGIVLSRVSILDGILTFFVVLAFWFVLLDRRRHRERLAAAIAARTVDGVTPAWGPVFWNRPWILAAGAAIGAATAVKWSGLYIIAALGIYLIVDDALSRRRLGVGYWPTDALRQGLVTGVLFVPIAFVVYLASWTGWLVTDGGYDRHSADASPATGFWSWVPLSLQSLWKYHQAIYASNIGLTTPHTYASPAWQWPMLIRPTSMYYLGSKLGENGCTTGGNGCSEGITSIANPLLWWAAVIAVIYLVWRCFAKREGGDWLVLTGVIATYVPWLLYPDRTIFQFYTIVILPFMALAMTTLLRDLAQLRTRRGRAVGRWATVVFIVAVLIVSAWYYPVWTAIQVPYDFWFWHFNRSGWI</sequence>
<protein>
    <recommendedName>
        <fullName evidence="9 10">Polyprenol-phosphate-mannose--protein mannosyltransferase</fullName>
        <ecNumber evidence="10">2.4.1.-</ecNumber>
    </recommendedName>
</protein>
<evidence type="ECO:0000313" key="14">
    <source>
        <dbReference type="Proteomes" id="UP001610861"/>
    </source>
</evidence>
<feature type="transmembrane region" description="Helical" evidence="10">
    <location>
        <begin position="214"/>
        <end position="233"/>
    </location>
</feature>
<dbReference type="Proteomes" id="UP001610861">
    <property type="component" value="Unassembled WGS sequence"/>
</dbReference>
<keyword evidence="6 10" id="KW-0812">Transmembrane</keyword>
<dbReference type="InterPro" id="IPR027005">
    <property type="entry name" value="PMT-like"/>
</dbReference>
<accession>A0ABW7Q477</accession>
<name>A0ABW7Q477_9MICO</name>
<keyword evidence="10" id="KW-1003">Cell membrane</keyword>
<comment type="function">
    <text evidence="10">Protein O-mannosyltransferase that catalyzes the transfer of a single mannose residue from a polyprenol phospho-mannosyl lipidic donor to the hydroxyl group of selected serine and threonine residues in acceptor proteins.</text>
</comment>
<evidence type="ECO:0000259" key="12">
    <source>
        <dbReference type="Pfam" id="PF16192"/>
    </source>
</evidence>
<comment type="caution">
    <text evidence="13">The sequence shown here is derived from an EMBL/GenBank/DDBJ whole genome shotgun (WGS) entry which is preliminary data.</text>
</comment>
<comment type="similarity">
    <text evidence="3 10">Belongs to the glycosyltransferase 39 family.</text>
</comment>
<gene>
    <name evidence="13" type="ORF">ACH3VR_04620</name>
</gene>
<evidence type="ECO:0000256" key="10">
    <source>
        <dbReference type="RuleBase" id="RU367007"/>
    </source>
</evidence>
<comment type="pathway">
    <text evidence="2 10">Protein modification; protein glycosylation.</text>
</comment>
<dbReference type="InterPro" id="IPR003342">
    <property type="entry name" value="ArnT-like_N"/>
</dbReference>
<feature type="transmembrane region" description="Helical" evidence="10">
    <location>
        <begin position="411"/>
        <end position="429"/>
    </location>
</feature>
<proteinExistence type="inferred from homology"/>
<evidence type="ECO:0000256" key="1">
    <source>
        <dbReference type="ARBA" id="ARBA00004127"/>
    </source>
</evidence>
<evidence type="ECO:0000313" key="13">
    <source>
        <dbReference type="EMBL" id="MFH8249636.1"/>
    </source>
</evidence>
<dbReference type="EC" id="2.4.1.-" evidence="10"/>
<evidence type="ECO:0000256" key="5">
    <source>
        <dbReference type="ARBA" id="ARBA00022679"/>
    </source>
</evidence>
<keyword evidence="14" id="KW-1185">Reference proteome</keyword>
<organism evidence="13 14">
    <name type="scientific">Microbacterium alkaliflavum</name>
    <dbReference type="NCBI Taxonomy" id="3248839"/>
    <lineage>
        <taxon>Bacteria</taxon>
        <taxon>Bacillati</taxon>
        <taxon>Actinomycetota</taxon>
        <taxon>Actinomycetes</taxon>
        <taxon>Micrococcales</taxon>
        <taxon>Microbacteriaceae</taxon>
        <taxon>Microbacterium</taxon>
    </lineage>
</organism>
<dbReference type="EMBL" id="JBIQWL010000001">
    <property type="protein sequence ID" value="MFH8249636.1"/>
    <property type="molecule type" value="Genomic_DNA"/>
</dbReference>
<comment type="subcellular location">
    <subcellularLocation>
        <location evidence="10">Cell membrane</location>
    </subcellularLocation>
    <subcellularLocation>
        <location evidence="1">Endomembrane system</location>
        <topology evidence="1">Multi-pass membrane protein</topology>
    </subcellularLocation>
</comment>
<feature type="transmembrane region" description="Helical" evidence="10">
    <location>
        <begin position="490"/>
        <end position="511"/>
    </location>
</feature>
<keyword evidence="8 10" id="KW-0472">Membrane</keyword>
<dbReference type="GO" id="GO:0016757">
    <property type="term" value="F:glycosyltransferase activity"/>
    <property type="evidence" value="ECO:0007669"/>
    <property type="project" value="UniProtKB-KW"/>
</dbReference>
<keyword evidence="4 10" id="KW-0328">Glycosyltransferase</keyword>
<evidence type="ECO:0000256" key="7">
    <source>
        <dbReference type="ARBA" id="ARBA00022989"/>
    </source>
</evidence>
<dbReference type="Pfam" id="PF02366">
    <property type="entry name" value="PMT"/>
    <property type="match status" value="1"/>
</dbReference>
<feature type="transmembrane region" description="Helical" evidence="10">
    <location>
        <begin position="436"/>
        <end position="452"/>
    </location>
</feature>
<feature type="transmembrane region" description="Helical" evidence="10">
    <location>
        <begin position="39"/>
        <end position="58"/>
    </location>
</feature>
<dbReference type="InterPro" id="IPR032421">
    <property type="entry name" value="PMT_4TMC"/>
</dbReference>
<dbReference type="Pfam" id="PF16192">
    <property type="entry name" value="PMT_4TMC"/>
    <property type="match status" value="1"/>
</dbReference>
<evidence type="ECO:0000256" key="8">
    <source>
        <dbReference type="ARBA" id="ARBA00023136"/>
    </source>
</evidence>
<dbReference type="RefSeq" id="WP_396639570.1">
    <property type="nucleotide sequence ID" value="NZ_JBIQWL010000001.1"/>
</dbReference>
<evidence type="ECO:0000256" key="3">
    <source>
        <dbReference type="ARBA" id="ARBA00007222"/>
    </source>
</evidence>
<feature type="transmembrane region" description="Helical" evidence="10">
    <location>
        <begin position="458"/>
        <end position="478"/>
    </location>
</feature>
<keyword evidence="5 10" id="KW-0808">Transferase</keyword>
<dbReference type="PANTHER" id="PTHR10050">
    <property type="entry name" value="DOLICHYL-PHOSPHATE-MANNOSE--PROTEIN MANNOSYLTRANSFERASE"/>
    <property type="match status" value="1"/>
</dbReference>
<feature type="domain" description="ArnT-like N-terminal" evidence="11">
    <location>
        <begin position="47"/>
        <end position="206"/>
    </location>
</feature>
<keyword evidence="7 10" id="KW-1133">Transmembrane helix</keyword>
<evidence type="ECO:0000256" key="2">
    <source>
        <dbReference type="ARBA" id="ARBA00004922"/>
    </source>
</evidence>
<feature type="transmembrane region" description="Helical" evidence="10">
    <location>
        <begin position="187"/>
        <end position="205"/>
    </location>
</feature>
<feature type="transmembrane region" description="Helical" evidence="10">
    <location>
        <begin position="135"/>
        <end position="156"/>
    </location>
</feature>